<accession>A0ABT5BB33</accession>
<evidence type="ECO:0000313" key="3">
    <source>
        <dbReference type="Proteomes" id="UP001217838"/>
    </source>
</evidence>
<dbReference type="RefSeq" id="WP_272000482.1">
    <property type="nucleotide sequence ID" value="NZ_JAQNDN010000013.1"/>
</dbReference>
<gene>
    <name evidence="2" type="ORF">POL58_23075</name>
</gene>
<keyword evidence="1" id="KW-0812">Transmembrane</keyword>
<organism evidence="2 3">
    <name type="scientific">Nannocystis radixulma</name>
    <dbReference type="NCBI Taxonomy" id="2995305"/>
    <lineage>
        <taxon>Bacteria</taxon>
        <taxon>Pseudomonadati</taxon>
        <taxon>Myxococcota</taxon>
        <taxon>Polyangia</taxon>
        <taxon>Nannocystales</taxon>
        <taxon>Nannocystaceae</taxon>
        <taxon>Nannocystis</taxon>
    </lineage>
</organism>
<dbReference type="Proteomes" id="UP001217838">
    <property type="component" value="Unassembled WGS sequence"/>
</dbReference>
<keyword evidence="1" id="KW-0472">Membrane</keyword>
<comment type="caution">
    <text evidence="2">The sequence shown here is derived from an EMBL/GenBank/DDBJ whole genome shotgun (WGS) entry which is preliminary data.</text>
</comment>
<name>A0ABT5BB33_9BACT</name>
<evidence type="ECO:0000256" key="1">
    <source>
        <dbReference type="SAM" id="Phobius"/>
    </source>
</evidence>
<feature type="transmembrane region" description="Helical" evidence="1">
    <location>
        <begin position="59"/>
        <end position="79"/>
    </location>
</feature>
<dbReference type="EMBL" id="JAQNDN010000013">
    <property type="protein sequence ID" value="MDC0670658.1"/>
    <property type="molecule type" value="Genomic_DNA"/>
</dbReference>
<protein>
    <submittedName>
        <fullName evidence="2">Uncharacterized protein</fullName>
    </submittedName>
</protein>
<proteinExistence type="predicted"/>
<sequence>MEFELHEGEAIPLYVDESFAPEQAELVTASVQQVWAHEPVHRAFAAAAMGDDRDLKCTIAGSIAGVATGGLLIAGCFLITKRPKCGKLAAVGVNAGCYIADKCNGAQN</sequence>
<keyword evidence="1" id="KW-1133">Transmembrane helix</keyword>
<keyword evidence="3" id="KW-1185">Reference proteome</keyword>
<evidence type="ECO:0000313" key="2">
    <source>
        <dbReference type="EMBL" id="MDC0670658.1"/>
    </source>
</evidence>
<reference evidence="2 3" key="1">
    <citation type="submission" date="2022-11" db="EMBL/GenBank/DDBJ databases">
        <title>Minimal conservation of predation-associated metabolite biosynthetic gene clusters underscores biosynthetic potential of Myxococcota including descriptions for ten novel species: Archangium lansinium sp. nov., Myxococcus landrumus sp. nov., Nannocystis bai.</title>
        <authorList>
            <person name="Ahearne A."/>
            <person name="Stevens C."/>
            <person name="Dowd S."/>
        </authorList>
    </citation>
    <scope>NUCLEOTIDE SEQUENCE [LARGE SCALE GENOMIC DNA]</scope>
    <source>
        <strain evidence="2 3">NCELM</strain>
    </source>
</reference>